<accession>A0A0W0TLJ0</accession>
<dbReference type="RefSeq" id="WP_058526983.1">
    <property type="nucleotide sequence ID" value="NZ_LNYA01000029.1"/>
</dbReference>
<comment type="caution">
    <text evidence="3">The sequence shown here is derived from an EMBL/GenBank/DDBJ whole genome shotgun (WGS) entry which is preliminary data.</text>
</comment>
<name>A0A0W0TLJ0_LEGER</name>
<dbReference type="Pfam" id="PF03496">
    <property type="entry name" value="ADPrib_exo_Tox"/>
    <property type="match status" value="1"/>
</dbReference>
<reference evidence="3 4" key="1">
    <citation type="submission" date="2015-11" db="EMBL/GenBank/DDBJ databases">
        <title>Genomic analysis of 38 Legionella species identifies large and diverse effector repertoires.</title>
        <authorList>
            <person name="Burstein D."/>
            <person name="Amaro F."/>
            <person name="Zusman T."/>
            <person name="Lifshitz Z."/>
            <person name="Cohen O."/>
            <person name="Gilbert J.A."/>
            <person name="Pupko T."/>
            <person name="Shuman H.A."/>
            <person name="Segal G."/>
        </authorList>
    </citation>
    <scope>NUCLEOTIDE SEQUENCE [LARGE SCALE GENOMIC DNA]</scope>
    <source>
        <strain evidence="3 4">SE-32A-C8</strain>
    </source>
</reference>
<dbReference type="PROSITE" id="PS51996">
    <property type="entry name" value="TR_MART"/>
    <property type="match status" value="1"/>
</dbReference>
<feature type="domain" description="ADP ribosyltransferase" evidence="1">
    <location>
        <begin position="111"/>
        <end position="285"/>
    </location>
</feature>
<protein>
    <submittedName>
        <fullName evidence="3">Phosphatase</fullName>
    </submittedName>
</protein>
<organism evidence="3 4">
    <name type="scientific">Legionella erythra</name>
    <dbReference type="NCBI Taxonomy" id="448"/>
    <lineage>
        <taxon>Bacteria</taxon>
        <taxon>Pseudomonadati</taxon>
        <taxon>Pseudomonadota</taxon>
        <taxon>Gammaproteobacteria</taxon>
        <taxon>Legionellales</taxon>
        <taxon>Legionellaceae</taxon>
        <taxon>Legionella</taxon>
    </lineage>
</organism>
<dbReference type="EMBL" id="LNYA01000029">
    <property type="protein sequence ID" value="KTC96441.1"/>
    <property type="molecule type" value="Genomic_DNA"/>
</dbReference>
<evidence type="ECO:0000259" key="1">
    <source>
        <dbReference type="Pfam" id="PF03496"/>
    </source>
</evidence>
<dbReference type="Pfam" id="PF12252">
    <property type="entry name" value="SidE_PDE"/>
    <property type="match status" value="1"/>
</dbReference>
<dbReference type="STRING" id="448.Lery_1837"/>
<dbReference type="Proteomes" id="UP000054773">
    <property type="component" value="Unassembled WGS sequence"/>
</dbReference>
<dbReference type="OrthoDB" id="5647340at2"/>
<dbReference type="InterPro" id="IPR021014">
    <property type="entry name" value="SidE_PDE"/>
</dbReference>
<proteinExistence type="predicted"/>
<evidence type="ECO:0000313" key="3">
    <source>
        <dbReference type="EMBL" id="KTC96441.1"/>
    </source>
</evidence>
<evidence type="ECO:0000313" key="4">
    <source>
        <dbReference type="Proteomes" id="UP000054773"/>
    </source>
</evidence>
<dbReference type="AlphaFoldDB" id="A0A0W0TLJ0"/>
<feature type="domain" description="SidE PDE" evidence="2">
    <location>
        <begin position="443"/>
        <end position="652"/>
    </location>
</feature>
<gene>
    <name evidence="3" type="primary">gph_1</name>
    <name evidence="3" type="ORF">Lery_1837</name>
</gene>
<keyword evidence="4" id="KW-1185">Reference proteome</keyword>
<dbReference type="InterPro" id="IPR003540">
    <property type="entry name" value="ADP-ribosyltransferase"/>
</dbReference>
<dbReference type="Gene3D" id="3.90.176.10">
    <property type="entry name" value="Toxin ADP-ribosyltransferase, Chain A, domain 1"/>
    <property type="match status" value="1"/>
</dbReference>
<dbReference type="GO" id="GO:0005576">
    <property type="term" value="C:extracellular region"/>
    <property type="evidence" value="ECO:0007669"/>
    <property type="project" value="InterPro"/>
</dbReference>
<evidence type="ECO:0000259" key="2">
    <source>
        <dbReference type="Pfam" id="PF12252"/>
    </source>
</evidence>
<dbReference type="PATRIC" id="fig|448.7.peg.1921"/>
<sequence length="895" mass="101725">MSYSKVLGHLKKGPRLKSDATKDLEAIVKLFLNPTQKAQCRFNALGELEVVFNDQIFNLTQILMHQPDFEHFSFSDEVSEHYEMFIETASHKPSLEGGVFIPRQEDYEKADKNKRYTQLTYGEKLAITLYTSNFYEEINSFLRTQGRDISFKELSSDRLTEIVKEIVLASCLAAHGLTRLELPNDSDDSSLQEVYRAESSHRIPESVWKQRHKAIDTHIPIRQDGFISSSEDMNAMKLSGTDTTLKISQPHHGIGKRVQDLSYKGDEQEVLLVPGTQLAFGSFSQDKGRKVFEAFVVRSLDGIDPSSYSTVNAEIRTQLISLREQVDYLRGQVPPPQKTPFSLWKSLSNSIKKTEIVALQDQIKQLDKLILWFEDNKHKTSEKIAKLEALNKKMGKLVEKVRGSNLLHEPLKDASTKISHLIMQLKIGNSSGLIREAGYVYTHHLSKAYKETELESTDAVLARDNQVIHRPNHGLAHSLRVATYIPLVVEYFQQFAKPKLSQLCQNLNSEELKKLQLCMLFSVSGRESDLAFKSNPEKYREYRQRCAEQFTLYARGKMSKDDVNKYAELILNMGNPDYLKSKNITPKKQALFHIMNLAHKLDLMRCYHLAQYNIAIANGHDSLIVPSDSQQRHFNALLKTVTQRIHATGDRVYCQVKDNQLMSSTEDYNFPVFARASTDARECLQFIAEADTPNLTSASSHSVESTILPSTADNQADNLQKTFIFLDSIENYTLALLKFLTAVKSTGIAEIDEVKKDGRYLLQKLIPKEEHYILLAETAYMDTKPISITLTNEDLYLLLLRMPQEMLEDCYSAEELVPLLNKSLGQLRISALDKVDSSYQITAVVQDEPSGPVRIKLVSSQMGLDPIEVSLSRSELFDCLQSLSQEEIFTLKFSN</sequence>
<dbReference type="SUPFAM" id="SSF56399">
    <property type="entry name" value="ADP-ribosylation"/>
    <property type="match status" value="1"/>
</dbReference>